<evidence type="ECO:0000313" key="3">
    <source>
        <dbReference type="Proteomes" id="UP001474181"/>
    </source>
</evidence>
<comment type="caution">
    <text evidence="2">The sequence shown here is derived from an EMBL/GenBank/DDBJ whole genome shotgun (WGS) entry which is preliminary data.</text>
</comment>
<dbReference type="RefSeq" id="WP_350776147.1">
    <property type="nucleotide sequence ID" value="NZ_JBEPEK010000004.1"/>
</dbReference>
<dbReference type="Proteomes" id="UP001474181">
    <property type="component" value="Unassembled WGS sequence"/>
</dbReference>
<name>A0ABV1WML4_9ACTN</name>
<feature type="region of interest" description="Disordered" evidence="1">
    <location>
        <begin position="25"/>
        <end position="53"/>
    </location>
</feature>
<accession>A0ABV1WML4</accession>
<dbReference type="EMBL" id="JBEPEK010000004">
    <property type="protein sequence ID" value="MER7178111.1"/>
    <property type="molecule type" value="Genomic_DNA"/>
</dbReference>
<proteinExistence type="predicted"/>
<sequence length="53" mass="5688">MNGPGTDLVICLPEQLQLASRTRHGILPDGHSTTGNHFEAAMSPTDMADRVDI</sequence>
<protein>
    <submittedName>
        <fullName evidence="2">Uncharacterized protein</fullName>
    </submittedName>
</protein>
<organism evidence="2 3">
    <name type="scientific">Streptomyces hyaluromycini</name>
    <dbReference type="NCBI Taxonomy" id="1377993"/>
    <lineage>
        <taxon>Bacteria</taxon>
        <taxon>Bacillati</taxon>
        <taxon>Actinomycetota</taxon>
        <taxon>Actinomycetes</taxon>
        <taxon>Kitasatosporales</taxon>
        <taxon>Streptomycetaceae</taxon>
        <taxon>Streptomyces</taxon>
    </lineage>
</organism>
<evidence type="ECO:0000256" key="1">
    <source>
        <dbReference type="SAM" id="MobiDB-lite"/>
    </source>
</evidence>
<keyword evidence="3" id="KW-1185">Reference proteome</keyword>
<evidence type="ECO:0000313" key="2">
    <source>
        <dbReference type="EMBL" id="MER7178111.1"/>
    </source>
</evidence>
<gene>
    <name evidence="2" type="ORF">ABT404_01195</name>
</gene>
<reference evidence="2 3" key="1">
    <citation type="submission" date="2024-06" db="EMBL/GenBank/DDBJ databases">
        <title>The Natural Products Discovery Center: Release of the First 8490 Sequenced Strains for Exploring Actinobacteria Biosynthetic Diversity.</title>
        <authorList>
            <person name="Kalkreuter E."/>
            <person name="Kautsar S.A."/>
            <person name="Yang D."/>
            <person name="Bader C.D."/>
            <person name="Teijaro C.N."/>
            <person name="Fluegel L."/>
            <person name="Davis C.M."/>
            <person name="Simpson J.R."/>
            <person name="Lauterbach L."/>
            <person name="Steele A.D."/>
            <person name="Gui C."/>
            <person name="Meng S."/>
            <person name="Li G."/>
            <person name="Viehrig K."/>
            <person name="Ye F."/>
            <person name="Su P."/>
            <person name="Kiefer A.F."/>
            <person name="Nichols A."/>
            <person name="Cepeda A.J."/>
            <person name="Yan W."/>
            <person name="Fan B."/>
            <person name="Jiang Y."/>
            <person name="Adhikari A."/>
            <person name="Zheng C.-J."/>
            <person name="Schuster L."/>
            <person name="Cowan T.M."/>
            <person name="Smanski M.J."/>
            <person name="Chevrette M.G."/>
            <person name="De Carvalho L.P.S."/>
            <person name="Shen B."/>
        </authorList>
    </citation>
    <scope>NUCLEOTIDE SEQUENCE [LARGE SCALE GENOMIC DNA]</scope>
    <source>
        <strain evidence="2 3">NPDC000234</strain>
    </source>
</reference>